<comment type="subcellular location">
    <subcellularLocation>
        <location evidence="1 5">Endosome</location>
    </subcellularLocation>
</comment>
<dbReference type="Pfam" id="PF07051">
    <property type="entry name" value="OCIA"/>
    <property type="match status" value="1"/>
</dbReference>
<keyword evidence="8" id="KW-1185">Reference proteome</keyword>
<dbReference type="OrthoDB" id="6513616at2759"/>
<evidence type="ECO:0000256" key="5">
    <source>
        <dbReference type="RuleBase" id="RU369066"/>
    </source>
</evidence>
<comment type="subunit">
    <text evidence="5">Interacts with STAT3.</text>
</comment>
<feature type="region of interest" description="Disordered" evidence="6">
    <location>
        <begin position="145"/>
        <end position="242"/>
    </location>
</feature>
<organism evidence="8 9">
    <name type="scientific">Clupea harengus</name>
    <name type="common">Atlantic herring</name>
    <dbReference type="NCBI Taxonomy" id="7950"/>
    <lineage>
        <taxon>Eukaryota</taxon>
        <taxon>Metazoa</taxon>
        <taxon>Chordata</taxon>
        <taxon>Craniata</taxon>
        <taxon>Vertebrata</taxon>
        <taxon>Euteleostomi</taxon>
        <taxon>Actinopterygii</taxon>
        <taxon>Neopterygii</taxon>
        <taxon>Teleostei</taxon>
        <taxon>Clupei</taxon>
        <taxon>Clupeiformes</taxon>
        <taxon>Clupeoidei</taxon>
        <taxon>Clupeidae</taxon>
        <taxon>Clupea</taxon>
    </lineage>
</organism>
<proteinExistence type="inferred from homology"/>
<evidence type="ECO:0000256" key="4">
    <source>
        <dbReference type="ARBA" id="ARBA00040877"/>
    </source>
</evidence>
<feature type="domain" description="OCIA" evidence="7">
    <location>
        <begin position="25"/>
        <end position="111"/>
    </location>
</feature>
<dbReference type="GeneID" id="105903538"/>
<reference evidence="9" key="1">
    <citation type="submission" date="2025-08" db="UniProtKB">
        <authorList>
            <consortium name="RefSeq"/>
        </authorList>
    </citation>
    <scope>IDENTIFICATION</scope>
</reference>
<dbReference type="RefSeq" id="XP_012686760.1">
    <property type="nucleotide sequence ID" value="XM_012831306.3"/>
</dbReference>
<dbReference type="Proteomes" id="UP000515152">
    <property type="component" value="Chromosome 22"/>
</dbReference>
<sequence length="242" mass="27162">MSQASSGFTDSASEGNVVQRPPVGMDYVATEEEKRVFRECNQESFWYRSVPISVISMAVTQALITRGILTSSSRFGSLPKVAFAGACGYLAGKISYMKTCQEKFKNLPNSPLGDALRQRQRHVPLQFPQDQSELVDSNKSVFEFQSPDQKERPLSSQSDFSYSQPAYSGAMGDSVTPETSSVDEEQPKRQQGLRYEELRNQNRENYETTLTQKSETLLKPPSKSPTLNKEGKKNLYGDVWDE</sequence>
<comment type="domain">
    <text evidence="5">The OCIA domain is necessary and sufficient for endosomal localization.</text>
</comment>
<dbReference type="PANTHER" id="PTHR13336:SF4">
    <property type="entry name" value="OCIA DOMAIN-CONTAINING PROTEIN 1"/>
    <property type="match status" value="1"/>
</dbReference>
<feature type="compositionally biased region" description="Polar residues" evidence="6">
    <location>
        <begin position="154"/>
        <end position="166"/>
    </location>
</feature>
<comment type="function">
    <text evidence="5">Maintains stem cell potency. Increases STAT3 phosphorylation and controls ERK phosphorylation. May act as a scaffold, increasing STAT3 recruitment onto endosomes.</text>
</comment>
<dbReference type="PANTHER" id="PTHR13336">
    <property type="entry name" value="OVARIAN CARCINOMA IMMUNOREACTIVE ANTIGEN"/>
    <property type="match status" value="1"/>
</dbReference>
<dbReference type="GO" id="GO:0005768">
    <property type="term" value="C:endosome"/>
    <property type="evidence" value="ECO:0007669"/>
    <property type="project" value="UniProtKB-SubCell"/>
</dbReference>
<dbReference type="InterPro" id="IPR009764">
    <property type="entry name" value="OCIA_dom"/>
</dbReference>
<keyword evidence="2 5" id="KW-0967">Endosome</keyword>
<evidence type="ECO:0000256" key="3">
    <source>
        <dbReference type="ARBA" id="ARBA00037952"/>
    </source>
</evidence>
<evidence type="ECO:0000259" key="7">
    <source>
        <dbReference type="Pfam" id="PF07051"/>
    </source>
</evidence>
<gene>
    <name evidence="9" type="primary">LOC105903538</name>
</gene>
<dbReference type="GO" id="GO:2000736">
    <property type="term" value="P:regulation of stem cell differentiation"/>
    <property type="evidence" value="ECO:0007669"/>
    <property type="project" value="UniProtKB-UniRule"/>
</dbReference>
<comment type="similarity">
    <text evidence="3 5">Belongs to the OCIAD1 family.</text>
</comment>
<dbReference type="InterPro" id="IPR040187">
    <property type="entry name" value="OCAD1/2"/>
</dbReference>
<evidence type="ECO:0000256" key="2">
    <source>
        <dbReference type="ARBA" id="ARBA00022753"/>
    </source>
</evidence>
<feature type="compositionally biased region" description="Basic and acidic residues" evidence="6">
    <location>
        <begin position="194"/>
        <end position="206"/>
    </location>
</feature>
<evidence type="ECO:0000313" key="8">
    <source>
        <dbReference type="Proteomes" id="UP000515152"/>
    </source>
</evidence>
<evidence type="ECO:0000256" key="6">
    <source>
        <dbReference type="SAM" id="MobiDB-lite"/>
    </source>
</evidence>
<protein>
    <recommendedName>
        <fullName evidence="4 5">OCIA domain-containing protein 1</fullName>
    </recommendedName>
</protein>
<evidence type="ECO:0000313" key="9">
    <source>
        <dbReference type="RefSeq" id="XP_012686760.1"/>
    </source>
</evidence>
<evidence type="ECO:0000256" key="1">
    <source>
        <dbReference type="ARBA" id="ARBA00004177"/>
    </source>
</evidence>
<name>A0A6P3W165_CLUHA</name>
<dbReference type="KEGG" id="char:105903538"/>
<accession>A0A6P3W165</accession>
<dbReference type="AlphaFoldDB" id="A0A6P3W165"/>